<reference evidence="1 2" key="1">
    <citation type="submission" date="2019-04" db="EMBL/GenBank/DDBJ databases">
        <title>Comparative genomics of Aeromonas veronii strains pathogenic to fish.</title>
        <authorList>
            <person name="Cascarano M.C."/>
            <person name="Smyrli M."/>
            <person name="Katharios P."/>
        </authorList>
    </citation>
    <scope>NUCLEOTIDE SEQUENCE [LARGE SCALE GENOMIC DNA]</scope>
    <source>
        <strain evidence="1 2">XU1</strain>
    </source>
</reference>
<sequence length="313" mass="34517">MAGPKAAQNSVVFGFSPLSTNINRCMLFYHESIGLSFWQDISPPNGGTKYRSITNNWDNLSFGCHHFVIQLNAAGTGTDVYIDGVKDAGLGVPLDIFLQPAGQQLLIGAYGNKGVPDSGNCQTSDTAVYSRPLTEDEIAYRQFVRGLPIFTRIAMTAIPANQEPRSQFQPQDVAWRGTPPMCAGPVNLQQQTQYPLCKGRDYYWWRDGVRNVEQGYIESTVTINGVGVRRRVLCFTQDGELVGETYSRASDGVYRFDLLWLNKRYMLVAQDDPAFGPADYNAVAADYQAPKPYPPGGGVAPAPFPMLAPLKRK</sequence>
<dbReference type="Gene3D" id="2.60.120.200">
    <property type="match status" value="1"/>
</dbReference>
<dbReference type="EMBL" id="SSUX01000004">
    <property type="protein sequence ID" value="THJ46286.1"/>
    <property type="molecule type" value="Genomic_DNA"/>
</dbReference>
<dbReference type="Proteomes" id="UP000309618">
    <property type="component" value="Unassembled WGS sequence"/>
</dbReference>
<gene>
    <name evidence="1" type="ORF">E8Q35_07400</name>
</gene>
<evidence type="ECO:0000313" key="2">
    <source>
        <dbReference type="Proteomes" id="UP000309618"/>
    </source>
</evidence>
<accession>A0A4S5CSR2</accession>
<protein>
    <submittedName>
        <fullName evidence="1">LamG domain-containing protein</fullName>
    </submittedName>
</protein>
<dbReference type="SUPFAM" id="SSF49899">
    <property type="entry name" value="Concanavalin A-like lectins/glucanases"/>
    <property type="match status" value="1"/>
</dbReference>
<dbReference type="InterPro" id="IPR013320">
    <property type="entry name" value="ConA-like_dom_sf"/>
</dbReference>
<evidence type="ECO:0000313" key="1">
    <source>
        <dbReference type="EMBL" id="THJ46286.1"/>
    </source>
</evidence>
<dbReference type="AlphaFoldDB" id="A0A4S5CSR2"/>
<comment type="caution">
    <text evidence="1">The sequence shown here is derived from an EMBL/GenBank/DDBJ whole genome shotgun (WGS) entry which is preliminary data.</text>
</comment>
<name>A0A4S5CSR2_AERVE</name>
<proteinExistence type="predicted"/>
<organism evidence="1 2">
    <name type="scientific">Aeromonas veronii</name>
    <dbReference type="NCBI Taxonomy" id="654"/>
    <lineage>
        <taxon>Bacteria</taxon>
        <taxon>Pseudomonadati</taxon>
        <taxon>Pseudomonadota</taxon>
        <taxon>Gammaproteobacteria</taxon>
        <taxon>Aeromonadales</taxon>
        <taxon>Aeromonadaceae</taxon>
        <taxon>Aeromonas</taxon>
    </lineage>
</organism>